<evidence type="ECO:0000313" key="1">
    <source>
        <dbReference type="EMBL" id="OAD18643.1"/>
    </source>
</evidence>
<reference evidence="1 2" key="1">
    <citation type="submission" date="2016-05" db="EMBL/GenBank/DDBJ databases">
        <title>Single-cell genome of chain-forming Candidatus Thiomargarita nelsonii and comparison to other large sulfur-oxidizing bacteria.</title>
        <authorList>
            <person name="Winkel M."/>
            <person name="Salman V."/>
            <person name="Woyke T."/>
            <person name="Schulz-Vogt H."/>
            <person name="Richter M."/>
            <person name="Flood B."/>
            <person name="Bailey J."/>
            <person name="Amann R."/>
            <person name="Mussmann M."/>
        </authorList>
    </citation>
    <scope>NUCLEOTIDE SEQUENCE [LARGE SCALE GENOMIC DNA]</scope>
    <source>
        <strain evidence="1 2">THI036</strain>
    </source>
</reference>
<dbReference type="Gene3D" id="3.40.50.300">
    <property type="entry name" value="P-loop containing nucleotide triphosphate hydrolases"/>
    <property type="match status" value="1"/>
</dbReference>
<comment type="caution">
    <text evidence="1">The sequence shown here is derived from an EMBL/GenBank/DDBJ whole genome shotgun (WGS) entry which is preliminary data.</text>
</comment>
<keyword evidence="2" id="KW-1185">Reference proteome</keyword>
<evidence type="ECO:0000313" key="2">
    <source>
        <dbReference type="Proteomes" id="UP000076962"/>
    </source>
</evidence>
<organism evidence="1 2">
    <name type="scientific">Candidatus Thiomargarita nelsonii</name>
    <dbReference type="NCBI Taxonomy" id="1003181"/>
    <lineage>
        <taxon>Bacteria</taxon>
        <taxon>Pseudomonadati</taxon>
        <taxon>Pseudomonadota</taxon>
        <taxon>Gammaproteobacteria</taxon>
        <taxon>Thiotrichales</taxon>
        <taxon>Thiotrichaceae</taxon>
        <taxon>Thiomargarita</taxon>
    </lineage>
</organism>
<protein>
    <submittedName>
        <fullName evidence="1">Uncharacterized protein</fullName>
    </submittedName>
</protein>
<dbReference type="PATRIC" id="fig|1003181.4.peg.7618"/>
<accession>A0A176RSA9</accession>
<dbReference type="SUPFAM" id="SSF52540">
    <property type="entry name" value="P-loop containing nucleoside triphosphate hydrolases"/>
    <property type="match status" value="1"/>
</dbReference>
<dbReference type="AlphaFoldDB" id="A0A176RSA9"/>
<dbReference type="EMBL" id="LUTY01003151">
    <property type="protein sequence ID" value="OAD18643.1"/>
    <property type="molecule type" value="Genomic_DNA"/>
</dbReference>
<dbReference type="InterPro" id="IPR027417">
    <property type="entry name" value="P-loop_NTPase"/>
</dbReference>
<gene>
    <name evidence="1" type="ORF">THIOM_005753</name>
</gene>
<name>A0A176RSA9_9GAMM</name>
<proteinExistence type="predicted"/>
<dbReference type="Proteomes" id="UP000076962">
    <property type="component" value="Unassembled WGS sequence"/>
</dbReference>
<sequence length="261" mass="30078">MASELNTEINFQPPPNELAVVTRRDAIQHPFLEKLYHWGKSARYFRFGTPMGQDHLAFSDNELNFKNFNQAVAIFKEGKTEYGKAYVQLIKEDLKKIGYELEEVTIQAVGGGVHFERPKVTYGIQIKEKYLDVITSHHHISTGMFRALSLFIQLNYSLLASLPSCIIIDDIGEGLDYSRSSALMNLLINKTKNTKIQLIMSTNDRFVMNAVPLEYWSVIQRFPHKAMIYNYVNSKALFDKFELTGLSNFDFFSSNYFLKKD</sequence>